<comment type="similarity">
    <text evidence="2">Belongs to the type IA topoisomerase family.</text>
</comment>
<name>A0A4P7XGD9_9ALTE</name>
<dbReference type="InterPro" id="IPR023406">
    <property type="entry name" value="Topo_IA_AS"/>
</dbReference>
<dbReference type="SMART" id="SM00493">
    <property type="entry name" value="TOPRIM"/>
    <property type="match status" value="1"/>
</dbReference>
<protein>
    <recommendedName>
        <fullName evidence="3">DNA topoisomerase</fullName>
        <ecNumber evidence="3">5.6.2.1</ecNumber>
    </recommendedName>
    <alternativeName>
        <fullName evidence="15">Omega-protein</fullName>
    </alternativeName>
    <alternativeName>
        <fullName evidence="14">Relaxing enzyme</fullName>
    </alternativeName>
    <alternativeName>
        <fullName evidence="12">Swivelase</fullName>
    </alternativeName>
    <alternativeName>
        <fullName evidence="13">Untwisting enzyme</fullName>
    </alternativeName>
</protein>
<dbReference type="EMBL" id="CP031093">
    <property type="protein sequence ID" value="QCF25504.1"/>
    <property type="molecule type" value="Genomic_DNA"/>
</dbReference>
<dbReference type="GO" id="GO:0006281">
    <property type="term" value="P:DNA repair"/>
    <property type="evidence" value="ECO:0007669"/>
    <property type="project" value="TreeGrafter"/>
</dbReference>
<dbReference type="GO" id="GO:0043597">
    <property type="term" value="C:cytoplasmic replication fork"/>
    <property type="evidence" value="ECO:0007669"/>
    <property type="project" value="TreeGrafter"/>
</dbReference>
<dbReference type="EC" id="5.6.2.1" evidence="3"/>
<dbReference type="PROSITE" id="PS00396">
    <property type="entry name" value="TOPO_IA_1"/>
    <property type="match status" value="1"/>
</dbReference>
<dbReference type="InterPro" id="IPR023405">
    <property type="entry name" value="Topo_IA_core_domain"/>
</dbReference>
<reference evidence="18 19" key="1">
    <citation type="submission" date="2018-07" db="EMBL/GenBank/DDBJ databases">
        <title>Marsedoiliclastica nanhaica gen. nov. sp. nov., a novel marine hydrocarbonoclastic bacterium isolated from an in-situ enriched hydrocarbon-degrading consortium in deep-sea sediment.</title>
        <authorList>
            <person name="Dong C."/>
            <person name="Ma T."/>
            <person name="Liu R."/>
            <person name="Shao Z."/>
        </authorList>
    </citation>
    <scope>NUCLEOTIDE SEQUENCE [LARGE SCALE GENOMIC DNA]</scope>
    <source>
        <strain evidence="19">soil36-7</strain>
    </source>
</reference>
<accession>A0A4P7XGD9</accession>
<dbReference type="AlphaFoldDB" id="A0A4P7XGD9"/>
<evidence type="ECO:0000259" key="17">
    <source>
        <dbReference type="PROSITE" id="PS52039"/>
    </source>
</evidence>
<evidence type="ECO:0000256" key="12">
    <source>
        <dbReference type="ARBA" id="ARBA00030003"/>
    </source>
</evidence>
<dbReference type="PROSITE" id="PS52039">
    <property type="entry name" value="TOPO_IA_2"/>
    <property type="match status" value="1"/>
</dbReference>
<keyword evidence="8" id="KW-0460">Magnesium</keyword>
<evidence type="ECO:0000256" key="15">
    <source>
        <dbReference type="ARBA" id="ARBA00032877"/>
    </source>
</evidence>
<evidence type="ECO:0000256" key="7">
    <source>
        <dbReference type="ARBA" id="ARBA00022833"/>
    </source>
</evidence>
<organism evidence="18 19">
    <name type="scientific">Hydrocarboniclastica marina</name>
    <dbReference type="NCBI Taxonomy" id="2259620"/>
    <lineage>
        <taxon>Bacteria</taxon>
        <taxon>Pseudomonadati</taxon>
        <taxon>Pseudomonadota</taxon>
        <taxon>Gammaproteobacteria</taxon>
        <taxon>Alteromonadales</taxon>
        <taxon>Alteromonadaceae</taxon>
        <taxon>Hydrocarboniclastica</taxon>
    </lineage>
</organism>
<evidence type="ECO:0000256" key="13">
    <source>
        <dbReference type="ARBA" id="ARBA00031985"/>
    </source>
</evidence>
<dbReference type="Gene3D" id="3.30.65.10">
    <property type="entry name" value="Bacterial Topoisomerase I, domain 1"/>
    <property type="match status" value="2"/>
</dbReference>
<keyword evidence="4" id="KW-0479">Metal-binding</keyword>
<evidence type="ECO:0000256" key="5">
    <source>
        <dbReference type="ARBA" id="ARBA00022737"/>
    </source>
</evidence>
<dbReference type="GO" id="GO:0003677">
    <property type="term" value="F:DNA binding"/>
    <property type="evidence" value="ECO:0007669"/>
    <property type="project" value="UniProtKB-KW"/>
</dbReference>
<dbReference type="PRINTS" id="PR00417">
    <property type="entry name" value="PRTPISMRASEI"/>
</dbReference>
<evidence type="ECO:0000256" key="2">
    <source>
        <dbReference type="ARBA" id="ARBA00009446"/>
    </source>
</evidence>
<keyword evidence="6" id="KW-0863">Zinc-finger</keyword>
<dbReference type="Gene3D" id="3.40.50.140">
    <property type="match status" value="1"/>
</dbReference>
<comment type="catalytic activity">
    <reaction evidence="1">
        <text>ATP-independent breakage of single-stranded DNA, followed by passage and rejoining.</text>
        <dbReference type="EC" id="5.6.2.1"/>
    </reaction>
</comment>
<dbReference type="InterPro" id="IPR013498">
    <property type="entry name" value="Topo_IA_Znf"/>
</dbReference>
<keyword evidence="7" id="KW-0862">Zinc</keyword>
<dbReference type="CDD" id="cd03362">
    <property type="entry name" value="TOPRIM_TopoIA_TopoIII"/>
    <property type="match status" value="1"/>
</dbReference>
<proteinExistence type="inferred from homology"/>
<dbReference type="Pfam" id="PF01396">
    <property type="entry name" value="Zn_ribbon_Top1"/>
    <property type="match status" value="2"/>
</dbReference>
<dbReference type="Gene3D" id="2.70.20.10">
    <property type="entry name" value="Topoisomerase I, domain 3"/>
    <property type="match status" value="1"/>
</dbReference>
<dbReference type="InterPro" id="IPR006171">
    <property type="entry name" value="TOPRIM_dom"/>
</dbReference>
<dbReference type="InterPro" id="IPR003602">
    <property type="entry name" value="Topo_IA_DNA-bd_dom"/>
</dbReference>
<dbReference type="GO" id="GO:0003917">
    <property type="term" value="F:DNA topoisomerase type I (single strand cut, ATP-independent) activity"/>
    <property type="evidence" value="ECO:0007669"/>
    <property type="project" value="UniProtKB-EC"/>
</dbReference>
<dbReference type="SMART" id="SM00436">
    <property type="entry name" value="TOP1Bc"/>
    <property type="match status" value="1"/>
</dbReference>
<evidence type="ECO:0000256" key="3">
    <source>
        <dbReference type="ARBA" id="ARBA00012891"/>
    </source>
</evidence>
<evidence type="ECO:0000313" key="18">
    <source>
        <dbReference type="EMBL" id="QCF25504.1"/>
    </source>
</evidence>
<keyword evidence="19" id="KW-1185">Reference proteome</keyword>
<dbReference type="PROSITE" id="PS50880">
    <property type="entry name" value="TOPRIM"/>
    <property type="match status" value="1"/>
</dbReference>
<sequence length="730" mass="81598">MRLIIAEKPSLGRAIAAVLPGPQRRENGLVRCGGDTVVSWCIGHLLEPAEPGHYDPQWQRWRLEKLPMFPARWQHQPRPKVEAQLKLLQHLISEASLVVHAGDPDREGQWLVDEVLQWSDCRVPVKRILINDLNPDAVRRALDLERDNAAFQTLSASAETRQRADWLFGLNLTRACTLLKRARNEQGVYSIGRVQTPVLGLVVERDNRIADFVPVPYFRILAQVQSGQESAASPFIATWQADEQYAAHLDDENRLLDETVAREIAETVSGSTGTITSARFKERSEPPPLPLSLSALQIEAARIHDMPAQEVLDIAQALYENHRLITYPRSDSRYLPEGHWAEGPGLIATIASNLPDLGQAAAGADPGRRSRAWDDAKVEAHHAIIPTRRQADIARLDQRQQKIYGLVCRFYLMQFMADAVHRDGRLECTLAGHRFLARETGVVSAGWQALELRRSDSRDKPAAAPLPRLAKGDPVRAAACEVKARRTQPPVPFTDATLLAAMTGIARFVSDPELRKTLRDTDGLGTEATRAGILETLFKREYLTREARYIRSTPRARQLIAELPSAISSPDRTAHWEATLENVRHGSVQPEVFIAGLQSEIRELIRSMIGTQHVEISANAGVDADRSQGASPQSPQCPACRSAMRMKDGPYGQFWSCQRYPDCRATRRLDDTLAETDGTRQPPVPCPFCFAPLKRRQGPKGWFWGCSQYPACRHTVPDDEGKPRLPPRTR</sequence>
<dbReference type="SUPFAM" id="SSF56712">
    <property type="entry name" value="Prokaryotic type I DNA topoisomerase"/>
    <property type="match status" value="1"/>
</dbReference>
<dbReference type="InterPro" id="IPR013826">
    <property type="entry name" value="Topo_IA_cen_sub3"/>
</dbReference>
<dbReference type="PANTHER" id="PTHR11390:SF21">
    <property type="entry name" value="DNA TOPOISOMERASE 3-ALPHA"/>
    <property type="match status" value="1"/>
</dbReference>
<dbReference type="GO" id="GO:0008270">
    <property type="term" value="F:zinc ion binding"/>
    <property type="evidence" value="ECO:0007669"/>
    <property type="project" value="UniProtKB-KW"/>
</dbReference>
<dbReference type="NCBIfam" id="TIGR01056">
    <property type="entry name" value="topB"/>
    <property type="match status" value="1"/>
</dbReference>
<evidence type="ECO:0000256" key="10">
    <source>
        <dbReference type="ARBA" id="ARBA00023125"/>
    </source>
</evidence>
<keyword evidence="9" id="KW-0799">Topoisomerase</keyword>
<gene>
    <name evidence="18" type="ORF">soil367_05925</name>
</gene>
<dbReference type="InterPro" id="IPR005738">
    <property type="entry name" value="TopoIII"/>
</dbReference>
<dbReference type="InterPro" id="IPR013497">
    <property type="entry name" value="Topo_IA_cen"/>
</dbReference>
<dbReference type="KEGG" id="hmi:soil367_05925"/>
<dbReference type="CDD" id="cd00186">
    <property type="entry name" value="TOP1Ac"/>
    <property type="match status" value="1"/>
</dbReference>
<dbReference type="InterPro" id="IPR013824">
    <property type="entry name" value="Topo_IA_cen_sub1"/>
</dbReference>
<feature type="domain" description="Topo IA-type catalytic" evidence="17">
    <location>
        <begin position="151"/>
        <end position="605"/>
    </location>
</feature>
<dbReference type="Gene3D" id="1.10.290.10">
    <property type="entry name" value="Topoisomerase I, domain 4"/>
    <property type="match status" value="1"/>
</dbReference>
<dbReference type="Gene3D" id="1.10.460.10">
    <property type="entry name" value="Topoisomerase I, domain 2"/>
    <property type="match status" value="1"/>
</dbReference>
<dbReference type="Pfam" id="PF01131">
    <property type="entry name" value="Topoisom_bac"/>
    <property type="match status" value="1"/>
</dbReference>
<dbReference type="InterPro" id="IPR003601">
    <property type="entry name" value="Topo_IA_2"/>
</dbReference>
<evidence type="ECO:0000259" key="16">
    <source>
        <dbReference type="PROSITE" id="PS50880"/>
    </source>
</evidence>
<evidence type="ECO:0000256" key="4">
    <source>
        <dbReference type="ARBA" id="ARBA00022723"/>
    </source>
</evidence>
<dbReference type="NCBIfam" id="NF005829">
    <property type="entry name" value="PRK07726.1"/>
    <property type="match status" value="1"/>
</dbReference>
<dbReference type="FunFam" id="1.10.290.10:FF:000004">
    <property type="entry name" value="DNA topoisomerase 3"/>
    <property type="match status" value="1"/>
</dbReference>
<dbReference type="OrthoDB" id="9803554at2"/>
<evidence type="ECO:0000256" key="6">
    <source>
        <dbReference type="ARBA" id="ARBA00022771"/>
    </source>
</evidence>
<feature type="domain" description="Toprim" evidence="16">
    <location>
        <begin position="1"/>
        <end position="134"/>
    </location>
</feature>
<evidence type="ECO:0000256" key="11">
    <source>
        <dbReference type="ARBA" id="ARBA00023235"/>
    </source>
</evidence>
<keyword evidence="5" id="KW-0677">Repeat</keyword>
<dbReference type="RefSeq" id="WP_136547846.1">
    <property type="nucleotide sequence ID" value="NZ_CP031093.1"/>
</dbReference>
<dbReference type="SUPFAM" id="SSF57783">
    <property type="entry name" value="Zinc beta-ribbon"/>
    <property type="match status" value="2"/>
</dbReference>
<dbReference type="InterPro" id="IPR000380">
    <property type="entry name" value="Topo_IA"/>
</dbReference>
<dbReference type="Pfam" id="PF01751">
    <property type="entry name" value="Toprim"/>
    <property type="match status" value="1"/>
</dbReference>
<dbReference type="GO" id="GO:0006265">
    <property type="term" value="P:DNA topological change"/>
    <property type="evidence" value="ECO:0007669"/>
    <property type="project" value="InterPro"/>
</dbReference>
<dbReference type="InterPro" id="IPR013825">
    <property type="entry name" value="Topo_IA_cen_sub2"/>
</dbReference>
<keyword evidence="10" id="KW-0238">DNA-binding</keyword>
<dbReference type="SMART" id="SM00437">
    <property type="entry name" value="TOP1Ac"/>
    <property type="match status" value="1"/>
</dbReference>
<dbReference type="Proteomes" id="UP000298049">
    <property type="component" value="Chromosome"/>
</dbReference>
<evidence type="ECO:0000313" key="19">
    <source>
        <dbReference type="Proteomes" id="UP000298049"/>
    </source>
</evidence>
<keyword evidence="11 18" id="KW-0413">Isomerase</keyword>
<dbReference type="GO" id="GO:0006310">
    <property type="term" value="P:DNA recombination"/>
    <property type="evidence" value="ECO:0007669"/>
    <property type="project" value="TreeGrafter"/>
</dbReference>
<evidence type="ECO:0000256" key="1">
    <source>
        <dbReference type="ARBA" id="ARBA00000213"/>
    </source>
</evidence>
<evidence type="ECO:0000256" key="9">
    <source>
        <dbReference type="ARBA" id="ARBA00023029"/>
    </source>
</evidence>
<evidence type="ECO:0000256" key="14">
    <source>
        <dbReference type="ARBA" id="ARBA00032235"/>
    </source>
</evidence>
<evidence type="ECO:0000256" key="8">
    <source>
        <dbReference type="ARBA" id="ARBA00022842"/>
    </source>
</evidence>
<dbReference type="PANTHER" id="PTHR11390">
    <property type="entry name" value="PROKARYOTIC DNA TOPOISOMERASE"/>
    <property type="match status" value="1"/>
</dbReference>
<dbReference type="InterPro" id="IPR034144">
    <property type="entry name" value="TOPRIM_TopoIII"/>
</dbReference>